<gene>
    <name evidence="1" type="ORF">K8352_16455</name>
</gene>
<reference evidence="1" key="1">
    <citation type="submission" date="2023-02" db="EMBL/GenBank/DDBJ databases">
        <title>Genome of Flavobacteriaceae gen. nov. sp. strain F89.</title>
        <authorList>
            <person name="Wang Y."/>
        </authorList>
    </citation>
    <scope>NUCLEOTIDE SEQUENCE</scope>
    <source>
        <strain evidence="1">F89</strain>
    </source>
</reference>
<dbReference type="Gene3D" id="2.30.110.10">
    <property type="entry name" value="Electron Transport, Fmn-binding Protein, Chain A"/>
    <property type="match status" value="1"/>
</dbReference>
<dbReference type="RefSeq" id="WP_317903494.1">
    <property type="nucleotide sequence ID" value="NZ_JAIRBC010000029.1"/>
</dbReference>
<dbReference type="InterPro" id="IPR024747">
    <property type="entry name" value="Pyridox_Oxase-rel"/>
</dbReference>
<dbReference type="EMBL" id="JAIRBC010000029">
    <property type="protein sequence ID" value="MCG2462354.1"/>
    <property type="molecule type" value="Genomic_DNA"/>
</dbReference>
<name>A0AAE3EY91_9FLAO</name>
<protein>
    <submittedName>
        <fullName evidence="1">Pyridoxamine 5'-phosphate oxidase family protein</fullName>
    </submittedName>
</protein>
<dbReference type="Proteomes" id="UP001200642">
    <property type="component" value="Unassembled WGS sequence"/>
</dbReference>
<comment type="caution">
    <text evidence="1">The sequence shown here is derived from an EMBL/GenBank/DDBJ whole genome shotgun (WGS) entry which is preliminary data.</text>
</comment>
<dbReference type="InterPro" id="IPR012349">
    <property type="entry name" value="Split_barrel_FMN-bd"/>
</dbReference>
<sequence length="165" mass="18949">MIEDRNGGIKNLKELECLRLLSENYVGRLAFIVSKNPYITPITYFYDAEENSILSYSAPGYKIEAMRKYQSIAFQVDDVQSIQEWRSVLVHGKFEQLGGSTAKKYLHRFSEGVQHTIAEKDNGTPKFIQDFSSRLQQRGIPIVYRIRITDVVGKYRGDFSVNGLQ</sequence>
<dbReference type="AlphaFoldDB" id="A0AAE3EY91"/>
<dbReference type="Pfam" id="PF12900">
    <property type="entry name" value="Pyridox_ox_2"/>
    <property type="match status" value="1"/>
</dbReference>
<evidence type="ECO:0000313" key="2">
    <source>
        <dbReference type="Proteomes" id="UP001200642"/>
    </source>
</evidence>
<organism evidence="1 2">
    <name type="scientific">Cerina litoralis</name>
    <dbReference type="NCBI Taxonomy" id="2874477"/>
    <lineage>
        <taxon>Bacteria</taxon>
        <taxon>Pseudomonadati</taxon>
        <taxon>Bacteroidota</taxon>
        <taxon>Flavobacteriia</taxon>
        <taxon>Flavobacteriales</taxon>
        <taxon>Flavobacteriaceae</taxon>
        <taxon>Cerina</taxon>
    </lineage>
</organism>
<accession>A0AAE3EY91</accession>
<proteinExistence type="predicted"/>
<evidence type="ECO:0000313" key="1">
    <source>
        <dbReference type="EMBL" id="MCG2462354.1"/>
    </source>
</evidence>
<dbReference type="SUPFAM" id="SSF50475">
    <property type="entry name" value="FMN-binding split barrel"/>
    <property type="match status" value="1"/>
</dbReference>
<keyword evidence="2" id="KW-1185">Reference proteome</keyword>